<reference evidence="1 2" key="1">
    <citation type="submission" date="2016-08" db="EMBL/GenBank/DDBJ databases">
        <title>Analysis of Carbohydrate Active Enzymes in Thermogemmatispora T81 Reveals Carbohydrate Degradation Ability.</title>
        <authorList>
            <person name="Tomazini A."/>
            <person name="Lal S."/>
            <person name="Stott M."/>
            <person name="Henrissat B."/>
            <person name="Polikarpov I."/>
            <person name="Sparling R."/>
            <person name="Levin D.B."/>
        </authorList>
    </citation>
    <scope>NUCLEOTIDE SEQUENCE [LARGE SCALE GENOMIC DNA]</scope>
    <source>
        <strain evidence="1 2">T81</strain>
    </source>
</reference>
<gene>
    <name evidence="1" type="ORF">A4R35_20175</name>
</gene>
<evidence type="ECO:0000313" key="1">
    <source>
        <dbReference type="EMBL" id="RAQ97868.1"/>
    </source>
</evidence>
<evidence type="ECO:0008006" key="3">
    <source>
        <dbReference type="Google" id="ProtNLM"/>
    </source>
</evidence>
<comment type="caution">
    <text evidence="1">The sequence shown here is derived from an EMBL/GenBank/DDBJ whole genome shotgun (WGS) entry which is preliminary data.</text>
</comment>
<accession>A0A328VIU7</accession>
<sequence>MDRIHKEECVTVDDAALDLKISRTTLYNYLNFLGIQRHKFPFDRRTYILKPDLERIREFMKASR</sequence>
<dbReference type="EMBL" id="MCIF01000002">
    <property type="protein sequence ID" value="RAQ97868.1"/>
    <property type="molecule type" value="Genomic_DNA"/>
</dbReference>
<dbReference type="OrthoDB" id="9923696at2"/>
<proteinExistence type="predicted"/>
<dbReference type="Proteomes" id="UP000248706">
    <property type="component" value="Unassembled WGS sequence"/>
</dbReference>
<protein>
    <recommendedName>
        <fullName evidence="3">Helix-turn-helix type 11 domain-containing protein</fullName>
    </recommendedName>
</protein>
<organism evidence="1 2">
    <name type="scientific">Thermogemmatispora tikiterensis</name>
    <dbReference type="NCBI Taxonomy" id="1825093"/>
    <lineage>
        <taxon>Bacteria</taxon>
        <taxon>Bacillati</taxon>
        <taxon>Chloroflexota</taxon>
        <taxon>Ktedonobacteria</taxon>
        <taxon>Thermogemmatisporales</taxon>
        <taxon>Thermogemmatisporaceae</taxon>
        <taxon>Thermogemmatispora</taxon>
    </lineage>
</organism>
<dbReference type="RefSeq" id="WP_112432644.1">
    <property type="nucleotide sequence ID" value="NZ_MCIF01000002.1"/>
</dbReference>
<dbReference type="AlphaFoldDB" id="A0A328VIU7"/>
<keyword evidence="2" id="KW-1185">Reference proteome</keyword>
<name>A0A328VIU7_9CHLR</name>
<evidence type="ECO:0000313" key="2">
    <source>
        <dbReference type="Proteomes" id="UP000248706"/>
    </source>
</evidence>